<name>A0A1G5VYV0_9HYPH</name>
<dbReference type="InterPro" id="IPR038312">
    <property type="entry name" value="DUF5063_sf"/>
</dbReference>
<protein>
    <submittedName>
        <fullName evidence="1">Uncharacterized protein</fullName>
    </submittedName>
</protein>
<dbReference type="RefSeq" id="WP_208604583.1">
    <property type="nucleotide sequence ID" value="NZ_FMXM01000003.1"/>
</dbReference>
<proteinExistence type="predicted"/>
<evidence type="ECO:0000313" key="2">
    <source>
        <dbReference type="Proteomes" id="UP000198588"/>
    </source>
</evidence>
<gene>
    <name evidence="1" type="ORF">SAMN02927914_00967</name>
</gene>
<dbReference type="AlphaFoldDB" id="A0A1G5VYV0"/>
<organism evidence="1 2">
    <name type="scientific">Mesorhizobium qingshengii</name>
    <dbReference type="NCBI Taxonomy" id="1165689"/>
    <lineage>
        <taxon>Bacteria</taxon>
        <taxon>Pseudomonadati</taxon>
        <taxon>Pseudomonadota</taxon>
        <taxon>Alphaproteobacteria</taxon>
        <taxon>Hyphomicrobiales</taxon>
        <taxon>Phyllobacteriaceae</taxon>
        <taxon>Mesorhizobium</taxon>
    </lineage>
</organism>
<dbReference type="Gene3D" id="1.20.120.1550">
    <property type="entry name" value="Protein of unknown function DUF5063"/>
    <property type="match status" value="1"/>
</dbReference>
<dbReference type="STRING" id="1165689.SAMN02927914_00967"/>
<sequence length="117" mass="12902">MDKSPAIEAARHFLTVVWGGEAPSDEALLEALDRLVFAYHHTPDAGPSDTDLKAPRFDGATLYEEVARRFPDHGHYPVSDPTASREDAAMMGDAIDDLADLTLEMRQVVWLADHRAS</sequence>
<reference evidence="1 2" key="1">
    <citation type="submission" date="2016-10" db="EMBL/GenBank/DDBJ databases">
        <authorList>
            <person name="de Groot N.N."/>
        </authorList>
    </citation>
    <scope>NUCLEOTIDE SEQUENCE [LARGE SCALE GENOMIC DNA]</scope>
    <source>
        <strain evidence="1 2">CGMCC 1.12097</strain>
    </source>
</reference>
<evidence type="ECO:0000313" key="1">
    <source>
        <dbReference type="EMBL" id="SDA51070.1"/>
    </source>
</evidence>
<accession>A0A1G5VYV0</accession>
<dbReference type="EMBL" id="FMXM01000003">
    <property type="protein sequence ID" value="SDA51070.1"/>
    <property type="molecule type" value="Genomic_DNA"/>
</dbReference>
<dbReference type="Proteomes" id="UP000198588">
    <property type="component" value="Unassembled WGS sequence"/>
</dbReference>